<comment type="similarity">
    <text evidence="1">Belongs to the Gfa family.</text>
</comment>
<evidence type="ECO:0000256" key="2">
    <source>
        <dbReference type="ARBA" id="ARBA00022723"/>
    </source>
</evidence>
<dbReference type="InterPro" id="IPR006913">
    <property type="entry name" value="CENP-V/GFA"/>
</dbReference>
<evidence type="ECO:0000256" key="3">
    <source>
        <dbReference type="ARBA" id="ARBA00022833"/>
    </source>
</evidence>
<sequence>MFSKTPPESEGLSVEVGVSNRDRPRPYRRLTSTGDKLHCYFCKTCGTRLVHATPSKNVVSVRGGCIEGLDWSTAIHLWTKSAMVPIPEGCETHSESSPSTDYGETQEVLDQPGDLACSG</sequence>
<proteinExistence type="inferred from homology"/>
<keyword evidence="7" id="KW-1185">Reference proteome</keyword>
<evidence type="ECO:0000256" key="1">
    <source>
        <dbReference type="ARBA" id="ARBA00005495"/>
    </source>
</evidence>
<evidence type="ECO:0000256" key="4">
    <source>
        <dbReference type="SAM" id="MobiDB-lite"/>
    </source>
</evidence>
<dbReference type="GO" id="GO:0016846">
    <property type="term" value="F:carbon-sulfur lyase activity"/>
    <property type="evidence" value="ECO:0007669"/>
    <property type="project" value="InterPro"/>
</dbReference>
<reference evidence="6" key="1">
    <citation type="submission" date="2022-11" db="EMBL/GenBank/DDBJ databases">
        <authorList>
            <person name="Scott C."/>
            <person name="Bruce N."/>
        </authorList>
    </citation>
    <scope>NUCLEOTIDE SEQUENCE</scope>
</reference>
<dbReference type="SUPFAM" id="SSF51316">
    <property type="entry name" value="Mss4-like"/>
    <property type="match status" value="1"/>
</dbReference>
<comment type="caution">
    <text evidence="6">The sequence shown here is derived from an EMBL/GenBank/DDBJ whole genome shotgun (WGS) entry which is preliminary data.</text>
</comment>
<dbReference type="OrthoDB" id="5290969at2759"/>
<keyword evidence="3" id="KW-0862">Zinc</keyword>
<feature type="region of interest" description="Disordered" evidence="4">
    <location>
        <begin position="1"/>
        <end position="29"/>
    </location>
</feature>
<dbReference type="GO" id="GO:0046872">
    <property type="term" value="F:metal ion binding"/>
    <property type="evidence" value="ECO:0007669"/>
    <property type="project" value="UniProtKB-KW"/>
</dbReference>
<dbReference type="Pfam" id="PF04828">
    <property type="entry name" value="GFA"/>
    <property type="match status" value="1"/>
</dbReference>
<gene>
    <name evidence="6" type="ORF">PPNO1_LOCUS8908</name>
</gene>
<evidence type="ECO:0000259" key="5">
    <source>
        <dbReference type="Pfam" id="PF04828"/>
    </source>
</evidence>
<name>A0A9P1MFH0_9PEZI</name>
<feature type="domain" description="CENP-V/GFA" evidence="5">
    <location>
        <begin position="27"/>
        <end position="81"/>
    </location>
</feature>
<keyword evidence="2" id="KW-0479">Metal-binding</keyword>
<protein>
    <recommendedName>
        <fullName evidence="5">CENP-V/GFA domain-containing protein</fullName>
    </recommendedName>
</protein>
<dbReference type="EMBL" id="CALLCH030000019">
    <property type="protein sequence ID" value="CAI4219342.1"/>
    <property type="molecule type" value="Genomic_DNA"/>
</dbReference>
<dbReference type="Proteomes" id="UP000838763">
    <property type="component" value="Unassembled WGS sequence"/>
</dbReference>
<dbReference type="InterPro" id="IPR011057">
    <property type="entry name" value="Mss4-like_sf"/>
</dbReference>
<organism evidence="6 7">
    <name type="scientific">Parascedosporium putredinis</name>
    <dbReference type="NCBI Taxonomy" id="1442378"/>
    <lineage>
        <taxon>Eukaryota</taxon>
        <taxon>Fungi</taxon>
        <taxon>Dikarya</taxon>
        <taxon>Ascomycota</taxon>
        <taxon>Pezizomycotina</taxon>
        <taxon>Sordariomycetes</taxon>
        <taxon>Hypocreomycetidae</taxon>
        <taxon>Microascales</taxon>
        <taxon>Microascaceae</taxon>
        <taxon>Parascedosporium</taxon>
    </lineage>
</organism>
<dbReference type="AlphaFoldDB" id="A0A9P1MFH0"/>
<feature type="region of interest" description="Disordered" evidence="4">
    <location>
        <begin position="88"/>
        <end position="119"/>
    </location>
</feature>
<dbReference type="Gene3D" id="2.170.150.70">
    <property type="match status" value="1"/>
</dbReference>
<evidence type="ECO:0000313" key="6">
    <source>
        <dbReference type="EMBL" id="CAI4219342.1"/>
    </source>
</evidence>
<evidence type="ECO:0000313" key="7">
    <source>
        <dbReference type="Proteomes" id="UP000838763"/>
    </source>
</evidence>
<accession>A0A9P1MFH0</accession>